<dbReference type="Proteomes" id="UP000307735">
    <property type="component" value="Plasmid RCS74_pII"/>
</dbReference>
<feature type="chain" id="PRO_5015029100" evidence="1">
    <location>
        <begin position="22"/>
        <end position="92"/>
    </location>
</feature>
<dbReference type="Proteomes" id="UP000306700">
    <property type="component" value="Unassembled WGS sequence"/>
</dbReference>
<reference evidence="2" key="1">
    <citation type="submission" date="2014-07" db="EMBL/GenBank/DDBJ databases">
        <title>Complete sequence of probiotic Symbioflor2 E. coli strain G3/10 and draft sequences of Symbioflor2 strains G1/2. G4/9, G5, G6/7 and G8.</title>
        <authorList>
            <person name="Zschuettig A."/>
            <person name="Auerbach C."/>
            <person name="Meltke S."/>
            <person name="Eichhorn C."/>
            <person name="Brandt M."/>
            <person name="Blom J."/>
            <person name="Goesmann A."/>
            <person name="Jarek M."/>
            <person name="Scharfe M."/>
            <person name="Zimmermann K."/>
            <person name="Wassenaar T.M."/>
            <person name="Gunzer F."/>
        </authorList>
    </citation>
    <scope>NUCLEOTIDE SEQUENCE</scope>
    <source>
        <strain evidence="2">G1/2</strain>
        <plasmid evidence="2">pSYM12</plasmid>
    </source>
</reference>
<geneLocation type="plasmid" evidence="4">
    <name>RCS74_pII</name>
</geneLocation>
<evidence type="ECO:0000313" key="5">
    <source>
        <dbReference type="EMBL" id="STH85040.1"/>
    </source>
</evidence>
<dbReference type="EMBL" id="UGAK01000006">
    <property type="protein sequence ID" value="STH85040.1"/>
    <property type="molecule type" value="Genomic_DNA"/>
</dbReference>
<sequence length="92" mass="10481">MKKCVPVLLFSVLSASVASHADSNVFQQKAEKTKNGIVADVNARQKMFSNRLKIQLQIDELRAELAGTRDAQKREDLRKKLESLERQKKSLR</sequence>
<protein>
    <submittedName>
        <fullName evidence="6">Uncharacterized protein</fullName>
    </submittedName>
</protein>
<dbReference type="RefSeq" id="WP_000710675.1">
    <property type="nucleotide sequence ID" value="NZ_AP027209.1"/>
</dbReference>
<reference evidence="3 7" key="2">
    <citation type="submission" date="2016-11" db="EMBL/GenBank/DDBJ databases">
        <title>Draft genome sequences of five Shigatoxin-producing Escherichia coli isolates harboring the new recently described Subtilase cytotoxin allelic variant subAB2-3.</title>
        <authorList>
            <person name="Tasara T."/>
            <person name="Fierz L."/>
            <person name="Klumpp J."/>
            <person name="Schmidt H."/>
            <person name="Stephan R."/>
        </authorList>
    </citation>
    <scope>NUCLEOTIDE SEQUENCE [LARGE SCALE GENOMIC DNA]</scope>
    <source>
        <strain evidence="3 7">453</strain>
    </source>
</reference>
<proteinExistence type="predicted"/>
<keyword evidence="1" id="KW-0732">Signal</keyword>
<organism evidence="6 9">
    <name type="scientific">Escherichia coli</name>
    <dbReference type="NCBI Taxonomy" id="562"/>
    <lineage>
        <taxon>Bacteria</taxon>
        <taxon>Pseudomonadati</taxon>
        <taxon>Pseudomonadota</taxon>
        <taxon>Gammaproteobacteria</taxon>
        <taxon>Enterobacterales</taxon>
        <taxon>Enterobacteriaceae</taxon>
        <taxon>Escherichia</taxon>
    </lineage>
</organism>
<evidence type="ECO:0000313" key="7">
    <source>
        <dbReference type="Proteomes" id="UP000186595"/>
    </source>
</evidence>
<evidence type="ECO:0000313" key="9">
    <source>
        <dbReference type="Proteomes" id="UP000306700"/>
    </source>
</evidence>
<dbReference type="Proteomes" id="UP000254043">
    <property type="component" value="Unassembled WGS sequence"/>
</dbReference>
<dbReference type="EMBL" id="RRNI01000130">
    <property type="protein sequence ID" value="TJH14683.1"/>
    <property type="molecule type" value="Genomic_DNA"/>
</dbReference>
<dbReference type="AlphaFoldDB" id="A0A085NVL4"/>
<geneLocation type="plasmid" evidence="6">
    <name>unnamed1</name>
</geneLocation>
<evidence type="ECO:0000256" key="1">
    <source>
        <dbReference type="SAM" id="SignalP"/>
    </source>
</evidence>
<geneLocation type="plasmid" evidence="10">
    <name>rcs74_pii</name>
</geneLocation>
<dbReference type="EMBL" id="LT985282">
    <property type="protein sequence ID" value="SPE02312.1"/>
    <property type="molecule type" value="Genomic_DNA"/>
</dbReference>
<evidence type="ECO:0000313" key="4">
    <source>
        <dbReference type="EMBL" id="SPE02312.1"/>
    </source>
</evidence>
<dbReference type="PATRIC" id="fig|562.6998.peg.6451"/>
<reference evidence="5 8" key="5">
    <citation type="submission" date="2018-06" db="EMBL/GenBank/DDBJ databases">
        <authorList>
            <consortium name="Pathogen Informatics"/>
            <person name="Doyle S."/>
        </authorList>
    </citation>
    <scope>NUCLEOTIDE SEQUENCE [LARGE SCALE GENOMIC DNA]</scope>
    <source>
        <strain evidence="5 8">NCTC7927</strain>
    </source>
</reference>
<dbReference type="EMBL" id="KM107848">
    <property type="protein sequence ID" value="AJL34513.1"/>
    <property type="molecule type" value="Genomic_DNA"/>
</dbReference>
<reference evidence="6 9" key="6">
    <citation type="submission" date="2018-12" db="EMBL/GenBank/DDBJ databases">
        <title>Food and Water Safety Consortium.</title>
        <authorList>
            <person name="Tyson S."/>
            <person name="Peterson C.-L."/>
            <person name="Olson A."/>
            <person name="Tyler S."/>
            <person name="Cabral J."/>
            <person name="Lynch T."/>
            <person name="Knox N."/>
            <person name="Van Domselaar G."/>
            <person name="Graham M."/>
        </authorList>
    </citation>
    <scope>NUCLEOTIDE SEQUENCE [LARGE SCALE GENOMIC DNA]</scope>
    <source>
        <strain evidence="6 9">FWSEC0384</strain>
        <plasmid evidence="6">unnamed1</plasmid>
    </source>
</reference>
<reference evidence="10" key="4">
    <citation type="submission" date="2018-02" db="EMBL/GenBank/DDBJ databases">
        <authorList>
            <person name="Cea G.-C."/>
            <person name="William W."/>
        </authorList>
    </citation>
    <scope>NUCLEOTIDE SEQUENCE [LARGE SCALE GENOMIC DNA]</scope>
    <source>
        <strain evidence="10">13942-1</strain>
        <plasmid evidence="10">rcs74_pii</plasmid>
    </source>
</reference>
<evidence type="ECO:0000313" key="10">
    <source>
        <dbReference type="Proteomes" id="UP000307735"/>
    </source>
</evidence>
<evidence type="ECO:0000313" key="6">
    <source>
        <dbReference type="EMBL" id="TJH14683.1"/>
    </source>
</evidence>
<keyword evidence="6" id="KW-0614">Plasmid</keyword>
<gene>
    <name evidence="3" type="ORF">BMT50_28905</name>
    <name evidence="6" type="ORF">C9160_27140</name>
    <name evidence="2" type="ORF">EL75_p0002</name>
    <name evidence="5" type="ORF">NCTC7927_05577</name>
    <name evidence="4" type="ORF">RCS74_PIICDS3122D</name>
</gene>
<name>A0A085NVL4_ECOLX</name>
<feature type="signal peptide" evidence="1">
    <location>
        <begin position="1"/>
        <end position="21"/>
    </location>
</feature>
<reference evidence="4" key="3">
    <citation type="submission" date="2018-02" db="EMBL/GenBank/DDBJ databases">
        <authorList>
            <person name="Cohen D.B."/>
            <person name="Kent A.D."/>
        </authorList>
    </citation>
    <scope>NUCLEOTIDE SEQUENCE</scope>
    <source>
        <strain evidence="4">13942-1</strain>
    </source>
</reference>
<geneLocation type="plasmid" evidence="2">
    <name>pSYM12</name>
</geneLocation>
<accession>A0A085NVL4</accession>
<evidence type="ECO:0000313" key="8">
    <source>
        <dbReference type="Proteomes" id="UP000254043"/>
    </source>
</evidence>
<dbReference type="Proteomes" id="UP000186595">
    <property type="component" value="Unassembled WGS sequence"/>
</dbReference>
<dbReference type="EMBL" id="MPGR01000003">
    <property type="protein sequence ID" value="OKB69074.1"/>
    <property type="molecule type" value="Genomic_DNA"/>
</dbReference>
<evidence type="ECO:0000313" key="2">
    <source>
        <dbReference type="EMBL" id="AJL34513.1"/>
    </source>
</evidence>
<evidence type="ECO:0000313" key="3">
    <source>
        <dbReference type="EMBL" id="OKB69074.1"/>
    </source>
</evidence>